<feature type="compositionally biased region" description="Basic and acidic residues" evidence="1">
    <location>
        <begin position="65"/>
        <end position="79"/>
    </location>
</feature>
<comment type="caution">
    <text evidence="2">The sequence shown here is derived from an EMBL/GenBank/DDBJ whole genome shotgun (WGS) entry which is preliminary data.</text>
</comment>
<gene>
    <name evidence="2" type="ORF">EPUL_002931</name>
</gene>
<organism evidence="2 3">
    <name type="scientific">Erysiphe pulchra</name>
    <dbReference type="NCBI Taxonomy" id="225359"/>
    <lineage>
        <taxon>Eukaryota</taxon>
        <taxon>Fungi</taxon>
        <taxon>Dikarya</taxon>
        <taxon>Ascomycota</taxon>
        <taxon>Pezizomycotina</taxon>
        <taxon>Leotiomycetes</taxon>
        <taxon>Erysiphales</taxon>
        <taxon>Erysiphaceae</taxon>
        <taxon>Erysiphe</taxon>
    </lineage>
</organism>
<protein>
    <submittedName>
        <fullName evidence="2">Uncharacterized protein</fullName>
    </submittedName>
</protein>
<reference evidence="2 3" key="1">
    <citation type="submission" date="2017-10" db="EMBL/GenBank/DDBJ databases">
        <title>Development of genomic resources for the powdery mildew, Erysiphe pulchra.</title>
        <authorList>
            <person name="Wadl P.A."/>
            <person name="Mack B.M."/>
            <person name="Moore G."/>
            <person name="Beltz S.B."/>
        </authorList>
    </citation>
    <scope>NUCLEOTIDE SEQUENCE [LARGE SCALE GENOMIC DNA]</scope>
    <source>
        <strain evidence="2">Cflorida</strain>
    </source>
</reference>
<dbReference type="Proteomes" id="UP000237438">
    <property type="component" value="Unassembled WGS sequence"/>
</dbReference>
<evidence type="ECO:0000313" key="2">
    <source>
        <dbReference type="EMBL" id="POS84115.1"/>
    </source>
</evidence>
<evidence type="ECO:0000256" key="1">
    <source>
        <dbReference type="SAM" id="MobiDB-lite"/>
    </source>
</evidence>
<dbReference type="EMBL" id="PEDP01001170">
    <property type="protein sequence ID" value="POS84115.1"/>
    <property type="molecule type" value="Genomic_DNA"/>
</dbReference>
<keyword evidence="3" id="KW-1185">Reference proteome</keyword>
<feature type="region of interest" description="Disordered" evidence="1">
    <location>
        <begin position="154"/>
        <end position="175"/>
    </location>
</feature>
<dbReference type="AlphaFoldDB" id="A0A2S4PQ05"/>
<feature type="compositionally biased region" description="Polar residues" evidence="1">
    <location>
        <begin position="161"/>
        <end position="172"/>
    </location>
</feature>
<feature type="compositionally biased region" description="Polar residues" evidence="1">
    <location>
        <begin position="1"/>
        <end position="18"/>
    </location>
</feature>
<sequence>MTDSMEISQESQAPSMETSNQPPPIHNPSPPIASSSSPPPSNPQPHINNLVNRKILKPAIPSKRLMQEKTSPKTGHNSDHANAFLPQELAEIIAIRQNRERAWHARLMICTTVISNVDSTLASFKEDVEKEEVVAFKAYLRLAIANYAAADSSPAPPIIPTHSQPSKSNGSGSDKEKNALRKVAIAIPQNIIPRVAEKTWAIVTRNGQKKAQSPSITTTDTRFFVRLPQEHEWRKLSPAGIREVIVKKLAISPALFGKIKPVNSGFALCLCSTVARKTILNAGKATNWVSVIVPTILSKIRKVQGEIEASSAMLTDEIERVCSLRPAHVKLYGRKKAEAPHRTWTAFFTKAPNTTFRVFDESGIARPLRKQQPI</sequence>
<name>A0A2S4PQ05_9PEZI</name>
<evidence type="ECO:0000313" key="3">
    <source>
        <dbReference type="Proteomes" id="UP000237438"/>
    </source>
</evidence>
<feature type="region of interest" description="Disordered" evidence="1">
    <location>
        <begin position="1"/>
        <end position="80"/>
    </location>
</feature>
<proteinExistence type="predicted"/>
<feature type="compositionally biased region" description="Pro residues" evidence="1">
    <location>
        <begin position="21"/>
        <end position="43"/>
    </location>
</feature>
<accession>A0A2S4PQ05</accession>